<protein>
    <submittedName>
        <fullName evidence="1">Uncharacterized protein</fullName>
    </submittedName>
</protein>
<proteinExistence type="predicted"/>
<evidence type="ECO:0000313" key="2">
    <source>
        <dbReference type="Proteomes" id="UP001196413"/>
    </source>
</evidence>
<comment type="caution">
    <text evidence="1">The sequence shown here is derived from an EMBL/GenBank/DDBJ whole genome shotgun (WGS) entry which is preliminary data.</text>
</comment>
<keyword evidence="2" id="KW-1185">Reference proteome</keyword>
<organism evidence="1 2">
    <name type="scientific">Parelaphostrongylus tenuis</name>
    <name type="common">Meningeal worm</name>
    <dbReference type="NCBI Taxonomy" id="148309"/>
    <lineage>
        <taxon>Eukaryota</taxon>
        <taxon>Metazoa</taxon>
        <taxon>Ecdysozoa</taxon>
        <taxon>Nematoda</taxon>
        <taxon>Chromadorea</taxon>
        <taxon>Rhabditida</taxon>
        <taxon>Rhabditina</taxon>
        <taxon>Rhabditomorpha</taxon>
        <taxon>Strongyloidea</taxon>
        <taxon>Metastrongylidae</taxon>
        <taxon>Parelaphostrongylus</taxon>
    </lineage>
</organism>
<gene>
    <name evidence="1" type="ORF">KIN20_023552</name>
</gene>
<dbReference type="Gene3D" id="2.30.38.10">
    <property type="entry name" value="Luciferase, Domain 3"/>
    <property type="match status" value="1"/>
</dbReference>
<accession>A0AAD5N793</accession>
<evidence type="ECO:0000313" key="1">
    <source>
        <dbReference type="EMBL" id="KAJ1363637.1"/>
    </source>
</evidence>
<dbReference type="Proteomes" id="UP001196413">
    <property type="component" value="Unassembled WGS sequence"/>
</dbReference>
<dbReference type="SUPFAM" id="SSF56801">
    <property type="entry name" value="Acetyl-CoA synthetase-like"/>
    <property type="match status" value="1"/>
</dbReference>
<reference evidence="1" key="1">
    <citation type="submission" date="2021-06" db="EMBL/GenBank/DDBJ databases">
        <title>Parelaphostrongylus tenuis whole genome reference sequence.</title>
        <authorList>
            <person name="Garwood T.J."/>
            <person name="Larsen P.A."/>
            <person name="Fountain-Jones N.M."/>
            <person name="Garbe J.R."/>
            <person name="Macchietto M.G."/>
            <person name="Kania S.A."/>
            <person name="Gerhold R.W."/>
            <person name="Richards J.E."/>
            <person name="Wolf T.M."/>
        </authorList>
    </citation>
    <scope>NUCLEOTIDE SEQUENCE</scope>
    <source>
        <strain evidence="1">MNPRO001-30</strain>
        <tissue evidence="1">Meninges</tissue>
    </source>
</reference>
<dbReference type="EMBL" id="JAHQIW010004778">
    <property type="protein sequence ID" value="KAJ1363637.1"/>
    <property type="molecule type" value="Genomic_DNA"/>
</dbReference>
<name>A0AAD5N793_PARTN</name>
<dbReference type="AlphaFoldDB" id="A0AAD5N793"/>
<sequence>MSLRPLVTVVRKEYEKQSDRCTNESATKVAECLTKADAVLWMFIIVNEDDEPLGPNEIGHLVLQSPTMMQGYLEEDE</sequence>